<evidence type="ECO:0000256" key="6">
    <source>
        <dbReference type="ARBA" id="ARBA00022655"/>
    </source>
</evidence>
<dbReference type="FunFam" id="3.40.50.720:FF:000307">
    <property type="entry name" value="2-dehydropantoate 2-reductase"/>
    <property type="match status" value="1"/>
</dbReference>
<evidence type="ECO:0000256" key="3">
    <source>
        <dbReference type="ARBA" id="ARBA00007870"/>
    </source>
</evidence>
<evidence type="ECO:0000256" key="7">
    <source>
        <dbReference type="ARBA" id="ARBA00022857"/>
    </source>
</evidence>
<evidence type="ECO:0000313" key="14">
    <source>
        <dbReference type="Proteomes" id="UP000400981"/>
    </source>
</evidence>
<evidence type="ECO:0000256" key="5">
    <source>
        <dbReference type="ARBA" id="ARBA00019465"/>
    </source>
</evidence>
<sequence>MKICIYGAGAIGGYLGVQLAHAGADVSLVARGPHLAAMREHGLKLLIDGEERVAQLRCTDDPRELGPQDYVIIALKAHSVPSVLDAMQPLIGPNTAVVTAVNGIPYWYFYKHGGALEGTTLESIDPGGRQWRELGPERAIGCVVYPATEVVAPGVIQHVYGNKFPLGEASGERTARVEKLSQLMIAGGLDAPIRENIRDEIWLKLWGNLCFNPISALTHATLDIIASDPGTRAVARAMMLEAKAIGDKFGVHFRVDVERRINGAGAVGAHKTSMLQDLERSRAMEIDPLVSVVQEMGRLANVPTPTLDVVLALIKQREFMTQPDAVAAAQARLAKAA</sequence>
<comment type="catalytic activity">
    <reaction evidence="10">
        <text>(R)-pantoate + NADP(+) = 2-dehydropantoate + NADPH + H(+)</text>
        <dbReference type="Rhea" id="RHEA:16233"/>
        <dbReference type="ChEBI" id="CHEBI:11561"/>
        <dbReference type="ChEBI" id="CHEBI:15378"/>
        <dbReference type="ChEBI" id="CHEBI:15980"/>
        <dbReference type="ChEBI" id="CHEBI:57783"/>
        <dbReference type="ChEBI" id="CHEBI:58349"/>
        <dbReference type="EC" id="1.1.1.169"/>
    </reaction>
</comment>
<evidence type="ECO:0000256" key="2">
    <source>
        <dbReference type="ARBA" id="ARBA00004994"/>
    </source>
</evidence>
<dbReference type="EMBL" id="CABPSH010000004">
    <property type="protein sequence ID" value="VVE02025.1"/>
    <property type="molecule type" value="Genomic_DNA"/>
</dbReference>
<dbReference type="InterPro" id="IPR051402">
    <property type="entry name" value="KPR-Related"/>
</dbReference>
<dbReference type="SUPFAM" id="SSF48179">
    <property type="entry name" value="6-phosphogluconate dehydrogenase C-terminal domain-like"/>
    <property type="match status" value="1"/>
</dbReference>
<dbReference type="GO" id="GO:0015940">
    <property type="term" value="P:pantothenate biosynthetic process"/>
    <property type="evidence" value="ECO:0007669"/>
    <property type="project" value="UniProtKB-UniPathway"/>
</dbReference>
<dbReference type="UniPathway" id="UPA00028">
    <property type="reaction ID" value="UER00004"/>
</dbReference>
<dbReference type="InterPro" id="IPR008927">
    <property type="entry name" value="6-PGluconate_DH-like_C_sf"/>
</dbReference>
<evidence type="ECO:0000259" key="12">
    <source>
        <dbReference type="Pfam" id="PF08546"/>
    </source>
</evidence>
<dbReference type="NCBIfam" id="NF005089">
    <property type="entry name" value="PRK06522.1-4"/>
    <property type="match status" value="1"/>
</dbReference>
<keyword evidence="8" id="KW-0560">Oxidoreductase</keyword>
<evidence type="ECO:0000256" key="8">
    <source>
        <dbReference type="ARBA" id="ARBA00023002"/>
    </source>
</evidence>
<comment type="pathway">
    <text evidence="2">Cofactor biosynthesis; (R)-pantothenate biosynthesis; (R)-pantoate from 3-methyl-2-oxobutanoate: step 2/2.</text>
</comment>
<dbReference type="EC" id="1.1.1.169" evidence="4"/>
<dbReference type="GO" id="GO:0008677">
    <property type="term" value="F:2-dehydropantoate 2-reductase activity"/>
    <property type="evidence" value="ECO:0007669"/>
    <property type="project" value="UniProtKB-EC"/>
</dbReference>
<evidence type="ECO:0000256" key="1">
    <source>
        <dbReference type="ARBA" id="ARBA00002919"/>
    </source>
</evidence>
<gene>
    <name evidence="13" type="ORF">PEP31012_02164</name>
</gene>
<name>A0A5E4USY6_9BURK</name>
<dbReference type="Proteomes" id="UP000400981">
    <property type="component" value="Unassembled WGS sequence"/>
</dbReference>
<dbReference type="GO" id="GO:0005737">
    <property type="term" value="C:cytoplasm"/>
    <property type="evidence" value="ECO:0007669"/>
    <property type="project" value="TreeGrafter"/>
</dbReference>
<dbReference type="RefSeq" id="WP_150589364.1">
    <property type="nucleotide sequence ID" value="NZ_CABPSH010000004.1"/>
</dbReference>
<dbReference type="PANTHER" id="PTHR21708">
    <property type="entry name" value="PROBABLE 2-DEHYDROPANTOATE 2-REDUCTASE"/>
    <property type="match status" value="1"/>
</dbReference>
<evidence type="ECO:0000313" key="13">
    <source>
        <dbReference type="EMBL" id="VVE02025.1"/>
    </source>
</evidence>
<feature type="domain" description="Ketopantoate reductase C-terminal" evidence="12">
    <location>
        <begin position="196"/>
        <end position="318"/>
    </location>
</feature>
<dbReference type="FunFam" id="1.10.1040.10:FF:000017">
    <property type="entry name" value="2-dehydropantoate 2-reductase"/>
    <property type="match status" value="1"/>
</dbReference>
<reference evidence="13 14" key="1">
    <citation type="submission" date="2019-08" db="EMBL/GenBank/DDBJ databases">
        <authorList>
            <person name="Peeters C."/>
        </authorList>
    </citation>
    <scope>NUCLEOTIDE SEQUENCE [LARGE SCALE GENOMIC DNA]</scope>
    <source>
        <strain evidence="13 14">LMG 31012</strain>
    </source>
</reference>
<keyword evidence="6" id="KW-0566">Pantothenate biosynthesis</keyword>
<comment type="function">
    <text evidence="1">Catalyzes the NADPH-dependent reduction of ketopantoate into pantoic acid.</text>
</comment>
<dbReference type="Pfam" id="PF02558">
    <property type="entry name" value="ApbA"/>
    <property type="match status" value="1"/>
</dbReference>
<dbReference type="Gene3D" id="3.40.50.720">
    <property type="entry name" value="NAD(P)-binding Rossmann-like Domain"/>
    <property type="match status" value="1"/>
</dbReference>
<evidence type="ECO:0000256" key="4">
    <source>
        <dbReference type="ARBA" id="ARBA00013014"/>
    </source>
</evidence>
<accession>A0A5E4USY6</accession>
<dbReference type="InterPro" id="IPR036291">
    <property type="entry name" value="NAD(P)-bd_dom_sf"/>
</dbReference>
<evidence type="ECO:0000256" key="10">
    <source>
        <dbReference type="ARBA" id="ARBA00048793"/>
    </source>
</evidence>
<proteinExistence type="inferred from homology"/>
<dbReference type="Gene3D" id="1.10.1040.10">
    <property type="entry name" value="N-(1-d-carboxylethyl)-l-norvaline Dehydrogenase, domain 2"/>
    <property type="match status" value="1"/>
</dbReference>
<dbReference type="InterPro" id="IPR013328">
    <property type="entry name" value="6PGD_dom2"/>
</dbReference>
<protein>
    <recommendedName>
        <fullName evidence="5">2-dehydropantoate 2-reductase</fullName>
        <ecNumber evidence="4">1.1.1.169</ecNumber>
    </recommendedName>
    <alternativeName>
        <fullName evidence="9">Ketopantoate reductase</fullName>
    </alternativeName>
</protein>
<organism evidence="13 14">
    <name type="scientific">Pandoraea eparura</name>
    <dbReference type="NCBI Taxonomy" id="2508291"/>
    <lineage>
        <taxon>Bacteria</taxon>
        <taxon>Pseudomonadati</taxon>
        <taxon>Pseudomonadota</taxon>
        <taxon>Betaproteobacteria</taxon>
        <taxon>Burkholderiales</taxon>
        <taxon>Burkholderiaceae</taxon>
        <taxon>Pandoraea</taxon>
    </lineage>
</organism>
<feature type="domain" description="Ketopantoate reductase N-terminal" evidence="11">
    <location>
        <begin position="3"/>
        <end position="104"/>
    </location>
</feature>
<dbReference type="InterPro" id="IPR013752">
    <property type="entry name" value="KPA_reductase"/>
</dbReference>
<dbReference type="Pfam" id="PF08546">
    <property type="entry name" value="ApbA_C"/>
    <property type="match status" value="1"/>
</dbReference>
<dbReference type="PANTHER" id="PTHR21708:SF45">
    <property type="entry name" value="2-DEHYDROPANTOATE 2-REDUCTASE"/>
    <property type="match status" value="1"/>
</dbReference>
<evidence type="ECO:0000256" key="9">
    <source>
        <dbReference type="ARBA" id="ARBA00032024"/>
    </source>
</evidence>
<dbReference type="OrthoDB" id="9796561at2"/>
<dbReference type="SUPFAM" id="SSF51735">
    <property type="entry name" value="NAD(P)-binding Rossmann-fold domains"/>
    <property type="match status" value="1"/>
</dbReference>
<dbReference type="InterPro" id="IPR013332">
    <property type="entry name" value="KPR_N"/>
</dbReference>
<comment type="similarity">
    <text evidence="3">Belongs to the ketopantoate reductase family.</text>
</comment>
<evidence type="ECO:0000259" key="11">
    <source>
        <dbReference type="Pfam" id="PF02558"/>
    </source>
</evidence>
<dbReference type="AlphaFoldDB" id="A0A5E4USY6"/>
<keyword evidence="14" id="KW-1185">Reference proteome</keyword>
<keyword evidence="7" id="KW-0521">NADP</keyword>